<gene>
    <name evidence="4" type="ORF">AFUS01_LOCUS25729</name>
</gene>
<organism evidence="4 5">
    <name type="scientific">Allacma fusca</name>
    <dbReference type="NCBI Taxonomy" id="39272"/>
    <lineage>
        <taxon>Eukaryota</taxon>
        <taxon>Metazoa</taxon>
        <taxon>Ecdysozoa</taxon>
        <taxon>Arthropoda</taxon>
        <taxon>Hexapoda</taxon>
        <taxon>Collembola</taxon>
        <taxon>Symphypleona</taxon>
        <taxon>Sminthuridae</taxon>
        <taxon>Allacma</taxon>
    </lineage>
</organism>
<dbReference type="GO" id="GO:0006508">
    <property type="term" value="P:proteolysis"/>
    <property type="evidence" value="ECO:0007669"/>
    <property type="project" value="InterPro"/>
</dbReference>
<dbReference type="InterPro" id="IPR001254">
    <property type="entry name" value="Trypsin_dom"/>
</dbReference>
<feature type="domain" description="Peptidase S1" evidence="3">
    <location>
        <begin position="129"/>
        <end position="181"/>
    </location>
</feature>
<dbReference type="PANTHER" id="PTHR24252">
    <property type="entry name" value="ACROSIN-RELATED"/>
    <property type="match status" value="1"/>
</dbReference>
<evidence type="ECO:0000313" key="5">
    <source>
        <dbReference type="Proteomes" id="UP000708208"/>
    </source>
</evidence>
<evidence type="ECO:0000256" key="2">
    <source>
        <dbReference type="SAM" id="Phobius"/>
    </source>
</evidence>
<dbReference type="PANTHER" id="PTHR24252:SF7">
    <property type="entry name" value="HYALIN"/>
    <property type="match status" value="1"/>
</dbReference>
<dbReference type="GO" id="GO:0004252">
    <property type="term" value="F:serine-type endopeptidase activity"/>
    <property type="evidence" value="ECO:0007669"/>
    <property type="project" value="InterPro"/>
</dbReference>
<accession>A0A8J2PIF1</accession>
<sequence length="215" mass="24937">MAREEIHLARLNGSIESNNNNNYESRINVAISGVIRRASQVTCSFYFWAILSFVLVASAVLYTFISWNPAVEPTSNCEDFISENFFQRENITIDSDSYNYCEETLPLFHQCGHPMTDSYAFRRRPKRVIGGTVVQNHTYYPWMASLLIRMNDSNGQMVAEHTCGATVISKRYLLTAAHCLICYSFNYLPSQYTLRRRKYLKQIQDFCNPQNLQMF</sequence>
<dbReference type="PROSITE" id="PS00134">
    <property type="entry name" value="TRYPSIN_HIS"/>
    <property type="match status" value="1"/>
</dbReference>
<keyword evidence="5" id="KW-1185">Reference proteome</keyword>
<dbReference type="OrthoDB" id="531708at2759"/>
<evidence type="ECO:0000259" key="3">
    <source>
        <dbReference type="Pfam" id="PF00089"/>
    </source>
</evidence>
<keyword evidence="2" id="KW-0472">Membrane</keyword>
<protein>
    <recommendedName>
        <fullName evidence="3">Peptidase S1 domain-containing protein</fullName>
    </recommendedName>
</protein>
<keyword evidence="2" id="KW-1133">Transmembrane helix</keyword>
<keyword evidence="1" id="KW-1015">Disulfide bond</keyword>
<evidence type="ECO:0000256" key="1">
    <source>
        <dbReference type="ARBA" id="ARBA00023157"/>
    </source>
</evidence>
<dbReference type="InterPro" id="IPR018114">
    <property type="entry name" value="TRYPSIN_HIS"/>
</dbReference>
<reference evidence="4" key="1">
    <citation type="submission" date="2021-06" db="EMBL/GenBank/DDBJ databases">
        <authorList>
            <person name="Hodson N. C."/>
            <person name="Mongue J. A."/>
            <person name="Jaron S. K."/>
        </authorList>
    </citation>
    <scope>NUCLEOTIDE SEQUENCE</scope>
</reference>
<name>A0A8J2PIF1_9HEXA</name>
<dbReference type="Pfam" id="PF00089">
    <property type="entry name" value="Trypsin"/>
    <property type="match status" value="1"/>
</dbReference>
<dbReference type="Proteomes" id="UP000708208">
    <property type="component" value="Unassembled WGS sequence"/>
</dbReference>
<dbReference type="EMBL" id="CAJVCH010333614">
    <property type="protein sequence ID" value="CAG7815024.1"/>
    <property type="molecule type" value="Genomic_DNA"/>
</dbReference>
<evidence type="ECO:0000313" key="4">
    <source>
        <dbReference type="EMBL" id="CAG7815024.1"/>
    </source>
</evidence>
<comment type="caution">
    <text evidence="4">The sequence shown here is derived from an EMBL/GenBank/DDBJ whole genome shotgun (WGS) entry which is preliminary data.</text>
</comment>
<proteinExistence type="predicted"/>
<keyword evidence="2" id="KW-0812">Transmembrane</keyword>
<dbReference type="AlphaFoldDB" id="A0A8J2PIF1"/>
<feature type="transmembrane region" description="Helical" evidence="2">
    <location>
        <begin position="45"/>
        <end position="67"/>
    </location>
</feature>